<keyword evidence="2" id="KW-1185">Reference proteome</keyword>
<gene>
    <name evidence="1" type="ORF">QAD02_004785</name>
</gene>
<accession>A0ACC2NQS0</accession>
<evidence type="ECO:0000313" key="1">
    <source>
        <dbReference type="EMBL" id="KAJ8673523.1"/>
    </source>
</evidence>
<dbReference type="EMBL" id="CM056743">
    <property type="protein sequence ID" value="KAJ8673523.1"/>
    <property type="molecule type" value="Genomic_DNA"/>
</dbReference>
<reference evidence="1" key="1">
    <citation type="submission" date="2023-04" db="EMBL/GenBank/DDBJ databases">
        <title>A chromosome-level genome assembly of the parasitoid wasp Eretmocerus hayati.</title>
        <authorList>
            <person name="Zhong Y."/>
            <person name="Liu S."/>
            <person name="Liu Y."/>
        </authorList>
    </citation>
    <scope>NUCLEOTIDE SEQUENCE</scope>
    <source>
        <strain evidence="1">ZJU_SS_LIU_2023</strain>
    </source>
</reference>
<evidence type="ECO:0000313" key="2">
    <source>
        <dbReference type="Proteomes" id="UP001239111"/>
    </source>
</evidence>
<dbReference type="Proteomes" id="UP001239111">
    <property type="component" value="Chromosome 3"/>
</dbReference>
<comment type="caution">
    <text evidence="1">The sequence shown here is derived from an EMBL/GenBank/DDBJ whole genome shotgun (WGS) entry which is preliminary data.</text>
</comment>
<proteinExistence type="predicted"/>
<organism evidence="1 2">
    <name type="scientific">Eretmocerus hayati</name>
    <dbReference type="NCBI Taxonomy" id="131215"/>
    <lineage>
        <taxon>Eukaryota</taxon>
        <taxon>Metazoa</taxon>
        <taxon>Ecdysozoa</taxon>
        <taxon>Arthropoda</taxon>
        <taxon>Hexapoda</taxon>
        <taxon>Insecta</taxon>
        <taxon>Pterygota</taxon>
        <taxon>Neoptera</taxon>
        <taxon>Endopterygota</taxon>
        <taxon>Hymenoptera</taxon>
        <taxon>Apocrita</taxon>
        <taxon>Proctotrupomorpha</taxon>
        <taxon>Chalcidoidea</taxon>
        <taxon>Aphelinidae</taxon>
        <taxon>Aphelininae</taxon>
        <taxon>Eretmocerus</taxon>
    </lineage>
</organism>
<protein>
    <submittedName>
        <fullName evidence="1">Uncharacterized protein</fullName>
    </submittedName>
</protein>
<sequence length="136" mass="14882">MHRDHRTENETETIIQPGSDAPAFAKFSRADQRREQTRAILQVSSRGAPAQMSPGDWPRRGCPQPVSTDSTDHLIRNLIRLTAETALYELSSQAEAPTPISHLEPSLVCVVFCSWSCRLALVDADNETSTAGHGVG</sequence>
<name>A0ACC2NQS0_9HYME</name>